<dbReference type="InterPro" id="IPR058627">
    <property type="entry name" value="MdtA-like_C"/>
</dbReference>
<proteinExistence type="inferred from homology"/>
<evidence type="ECO:0000259" key="6">
    <source>
        <dbReference type="Pfam" id="PF25967"/>
    </source>
</evidence>
<keyword evidence="8" id="KW-1185">Reference proteome</keyword>
<dbReference type="Pfam" id="PF25944">
    <property type="entry name" value="Beta-barrel_RND"/>
    <property type="match status" value="1"/>
</dbReference>
<dbReference type="Gene3D" id="2.40.50.100">
    <property type="match status" value="1"/>
</dbReference>
<evidence type="ECO:0000256" key="1">
    <source>
        <dbReference type="ARBA" id="ARBA00004196"/>
    </source>
</evidence>
<dbReference type="AlphaFoldDB" id="A0A5C6FCX4"/>
<comment type="subcellular location">
    <subcellularLocation>
        <location evidence="1">Cell envelope</location>
    </subcellularLocation>
</comment>
<keyword evidence="3" id="KW-0812">Transmembrane</keyword>
<dbReference type="NCBIfam" id="TIGR01730">
    <property type="entry name" value="RND_mfp"/>
    <property type="match status" value="1"/>
</dbReference>
<evidence type="ECO:0000256" key="3">
    <source>
        <dbReference type="SAM" id="Phobius"/>
    </source>
</evidence>
<reference evidence="7 8" key="1">
    <citation type="submission" date="2019-02" db="EMBL/GenBank/DDBJ databases">
        <title>Deep-cultivation of Planctomycetes and their phenomic and genomic characterization uncovers novel biology.</title>
        <authorList>
            <person name="Wiegand S."/>
            <person name="Jogler M."/>
            <person name="Boedeker C."/>
            <person name="Pinto D."/>
            <person name="Vollmers J."/>
            <person name="Rivas-Marin E."/>
            <person name="Kohn T."/>
            <person name="Peeters S.H."/>
            <person name="Heuer A."/>
            <person name="Rast P."/>
            <person name="Oberbeckmann S."/>
            <person name="Bunk B."/>
            <person name="Jeske O."/>
            <person name="Meyerdierks A."/>
            <person name="Storesund J.E."/>
            <person name="Kallscheuer N."/>
            <person name="Luecker S."/>
            <person name="Lage O.M."/>
            <person name="Pohl T."/>
            <person name="Merkel B.J."/>
            <person name="Hornburger P."/>
            <person name="Mueller R.-W."/>
            <person name="Bruemmer F."/>
            <person name="Labrenz M."/>
            <person name="Spormann A.M."/>
            <person name="Op Den Camp H."/>
            <person name="Overmann J."/>
            <person name="Amann R."/>
            <person name="Jetten M.S.M."/>
            <person name="Mascher T."/>
            <person name="Medema M.H."/>
            <person name="Devos D.P."/>
            <person name="Kaster A.-K."/>
            <person name="Ovreas L."/>
            <person name="Rohde M."/>
            <person name="Galperin M.Y."/>
            <person name="Jogler C."/>
        </authorList>
    </citation>
    <scope>NUCLEOTIDE SEQUENCE [LARGE SCALE GENOMIC DNA]</scope>
    <source>
        <strain evidence="7 8">Poly51</strain>
    </source>
</reference>
<dbReference type="InterPro" id="IPR058625">
    <property type="entry name" value="MdtA-like_BSH"/>
</dbReference>
<dbReference type="Pfam" id="PF25967">
    <property type="entry name" value="RND-MFP_C"/>
    <property type="match status" value="1"/>
</dbReference>
<comment type="caution">
    <text evidence="7">The sequence shown here is derived from an EMBL/GenBank/DDBJ whole genome shotgun (WGS) entry which is preliminary data.</text>
</comment>
<dbReference type="EMBL" id="SJPW01000002">
    <property type="protein sequence ID" value="TWU58572.1"/>
    <property type="molecule type" value="Genomic_DNA"/>
</dbReference>
<evidence type="ECO:0000313" key="7">
    <source>
        <dbReference type="EMBL" id="TWU58572.1"/>
    </source>
</evidence>
<feature type="domain" description="Multidrug resistance protein MdtA-like beta-barrel" evidence="5">
    <location>
        <begin position="231"/>
        <end position="323"/>
    </location>
</feature>
<evidence type="ECO:0000259" key="4">
    <source>
        <dbReference type="Pfam" id="PF25917"/>
    </source>
</evidence>
<keyword evidence="3" id="KW-1133">Transmembrane helix</keyword>
<evidence type="ECO:0000313" key="8">
    <source>
        <dbReference type="Proteomes" id="UP000318288"/>
    </source>
</evidence>
<evidence type="ECO:0000256" key="2">
    <source>
        <dbReference type="ARBA" id="ARBA00009477"/>
    </source>
</evidence>
<dbReference type="GO" id="GO:0046677">
    <property type="term" value="P:response to antibiotic"/>
    <property type="evidence" value="ECO:0007669"/>
    <property type="project" value="TreeGrafter"/>
</dbReference>
<dbReference type="GO" id="GO:0005886">
    <property type="term" value="C:plasma membrane"/>
    <property type="evidence" value="ECO:0007669"/>
    <property type="project" value="TreeGrafter"/>
</dbReference>
<comment type="similarity">
    <text evidence="2">Belongs to the membrane fusion protein (MFP) (TC 8.A.1) family.</text>
</comment>
<gene>
    <name evidence="7" type="primary">bepF</name>
    <name evidence="7" type="ORF">Poly51_13510</name>
</gene>
<accession>A0A5C6FCX4</accession>
<protein>
    <submittedName>
        <fullName evidence="7">Efflux pump periplasmic linker BepF</fullName>
    </submittedName>
</protein>
<sequence length="425" mass="45903">MKNLVPEAKHHGCRIPISRAFSLAAFSAMTGLMLTLILGCGENRSSVAVAKKPPKVIVAPASAIPMTDYDEFVGRTEACEFVEVRSRVSGFLRSVEFEDGAFVQEGQLLATVEPDQYQAIHDQSLAMVELQKTKVELAASVLARSKKLKEGSAISQEQLEEDAASLKAAEAQITVAMADAARTALDLKYTAVKAPIAGRVDRALVTAGNVVTGGLGSGTLLTTIVNDSPTYAYFDVDEASILRYIRQSKSQSAEGDRKTTVLRDLNIPVELQLKDESGFPHKGTLDFLENRIDDRTGTIRLRGVFENDDNLLRGGLFVRVRIPTSEPYEAVMIPEAAIGTDQTYKFAFVVGDDNVAQRRAVTLGPLVAQPEGGSMRVIKDGIRPGENVVVQGVQRVQPGIKVDPQTQVKPTIEPEEVPVAAGEVE</sequence>
<dbReference type="Gene3D" id="1.10.287.470">
    <property type="entry name" value="Helix hairpin bin"/>
    <property type="match status" value="1"/>
</dbReference>
<dbReference type="PANTHER" id="PTHR30158">
    <property type="entry name" value="ACRA/E-RELATED COMPONENT OF DRUG EFFLUX TRANSPORTER"/>
    <property type="match status" value="1"/>
</dbReference>
<keyword evidence="3" id="KW-0472">Membrane</keyword>
<dbReference type="InterPro" id="IPR058626">
    <property type="entry name" value="MdtA-like_b-barrel"/>
</dbReference>
<dbReference type="GO" id="GO:0022857">
    <property type="term" value="F:transmembrane transporter activity"/>
    <property type="evidence" value="ECO:0007669"/>
    <property type="project" value="InterPro"/>
</dbReference>
<dbReference type="SUPFAM" id="SSF111369">
    <property type="entry name" value="HlyD-like secretion proteins"/>
    <property type="match status" value="1"/>
</dbReference>
<feature type="domain" description="Multidrug resistance protein MdtA-like C-terminal permuted SH3" evidence="6">
    <location>
        <begin position="330"/>
        <end position="395"/>
    </location>
</feature>
<dbReference type="OrthoDB" id="9816569at2"/>
<dbReference type="Proteomes" id="UP000318288">
    <property type="component" value="Unassembled WGS sequence"/>
</dbReference>
<dbReference type="Gene3D" id="2.40.420.20">
    <property type="match status" value="1"/>
</dbReference>
<organism evidence="7 8">
    <name type="scientific">Rubripirellula tenax</name>
    <dbReference type="NCBI Taxonomy" id="2528015"/>
    <lineage>
        <taxon>Bacteria</taxon>
        <taxon>Pseudomonadati</taxon>
        <taxon>Planctomycetota</taxon>
        <taxon>Planctomycetia</taxon>
        <taxon>Pirellulales</taxon>
        <taxon>Pirellulaceae</taxon>
        <taxon>Rubripirellula</taxon>
    </lineage>
</organism>
<evidence type="ECO:0000259" key="5">
    <source>
        <dbReference type="Pfam" id="PF25944"/>
    </source>
</evidence>
<dbReference type="Gene3D" id="2.40.30.170">
    <property type="match status" value="1"/>
</dbReference>
<feature type="transmembrane region" description="Helical" evidence="3">
    <location>
        <begin position="20"/>
        <end position="39"/>
    </location>
</feature>
<dbReference type="PANTHER" id="PTHR30158:SF10">
    <property type="entry name" value="CATION EFFLUX PUMP"/>
    <property type="match status" value="1"/>
</dbReference>
<dbReference type="InterPro" id="IPR006143">
    <property type="entry name" value="RND_pump_MFP"/>
</dbReference>
<feature type="domain" description="Multidrug resistance protein MdtA-like barrel-sandwich hybrid" evidence="4">
    <location>
        <begin position="81"/>
        <end position="218"/>
    </location>
</feature>
<dbReference type="Pfam" id="PF25917">
    <property type="entry name" value="BSH_RND"/>
    <property type="match status" value="1"/>
</dbReference>
<name>A0A5C6FCX4_9BACT</name>